<evidence type="ECO:0000313" key="2">
    <source>
        <dbReference type="EMBL" id="MDA0137039.1"/>
    </source>
</evidence>
<keyword evidence="1" id="KW-0472">Membrane</keyword>
<proteinExistence type="predicted"/>
<comment type="caution">
    <text evidence="2">The sequence shown here is derived from an EMBL/GenBank/DDBJ whole genome shotgun (WGS) entry which is preliminary data.</text>
</comment>
<sequence length="133" mass="14778">MDPYEALGIDPSFDGDLRVVRNRLVKQYSEVGATPDEERMKAVNLAYAALRDRHVSRPPRVVFRGGPGSSFVLDGQRFVIARRPRQPAAIAAPVLGAGALVLAFGWAGAAVVVLIALVRQYQRMHRHRRRHRA</sequence>
<gene>
    <name evidence="2" type="ORF">OJ962_05975</name>
</gene>
<protein>
    <submittedName>
        <fullName evidence="2">J domain-containing protein</fullName>
    </submittedName>
</protein>
<dbReference type="RefSeq" id="WP_202956199.1">
    <property type="nucleotide sequence ID" value="NZ_JAPCID010000007.1"/>
</dbReference>
<reference evidence="2" key="1">
    <citation type="submission" date="2022-10" db="EMBL/GenBank/DDBJ databases">
        <title>The WGS of Solirubrobacter sp. CPCC 204708.</title>
        <authorList>
            <person name="Jiang Z."/>
        </authorList>
    </citation>
    <scope>NUCLEOTIDE SEQUENCE</scope>
    <source>
        <strain evidence="2">CPCC 204708</strain>
    </source>
</reference>
<keyword evidence="3" id="KW-1185">Reference proteome</keyword>
<dbReference type="EMBL" id="JAPCID010000007">
    <property type="protein sequence ID" value="MDA0137039.1"/>
    <property type="molecule type" value="Genomic_DNA"/>
</dbReference>
<evidence type="ECO:0000256" key="1">
    <source>
        <dbReference type="SAM" id="Phobius"/>
    </source>
</evidence>
<dbReference type="Proteomes" id="UP001147700">
    <property type="component" value="Unassembled WGS sequence"/>
</dbReference>
<accession>A0ABT4RES3</accession>
<evidence type="ECO:0000313" key="3">
    <source>
        <dbReference type="Proteomes" id="UP001147700"/>
    </source>
</evidence>
<organism evidence="2 3">
    <name type="scientific">Solirubrobacter deserti</name>
    <dbReference type="NCBI Taxonomy" id="2282478"/>
    <lineage>
        <taxon>Bacteria</taxon>
        <taxon>Bacillati</taxon>
        <taxon>Actinomycetota</taxon>
        <taxon>Thermoleophilia</taxon>
        <taxon>Solirubrobacterales</taxon>
        <taxon>Solirubrobacteraceae</taxon>
        <taxon>Solirubrobacter</taxon>
    </lineage>
</organism>
<keyword evidence="1" id="KW-0812">Transmembrane</keyword>
<keyword evidence="1" id="KW-1133">Transmembrane helix</keyword>
<feature type="transmembrane region" description="Helical" evidence="1">
    <location>
        <begin position="90"/>
        <end position="118"/>
    </location>
</feature>
<name>A0ABT4RES3_9ACTN</name>